<dbReference type="RefSeq" id="WP_090516849.1">
    <property type="nucleotide sequence ID" value="NZ_CWKH01000002.1"/>
</dbReference>
<evidence type="ECO:0000256" key="2">
    <source>
        <dbReference type="SAM" id="Phobius"/>
    </source>
</evidence>
<gene>
    <name evidence="4" type="ORF">BN2156_04205</name>
</gene>
<dbReference type="OrthoDB" id="4702482at2"/>
<keyword evidence="5" id="KW-1185">Reference proteome</keyword>
<feature type="transmembrane region" description="Helical" evidence="2">
    <location>
        <begin position="83"/>
        <end position="104"/>
    </location>
</feature>
<reference evidence="5" key="1">
    <citation type="submission" date="2015-07" db="EMBL/GenBank/DDBJ databases">
        <authorList>
            <person name="Urmite Genomes"/>
        </authorList>
    </citation>
    <scope>NUCLEOTIDE SEQUENCE [LARGE SCALE GENOMIC DNA]</scope>
    <source>
        <strain evidence="5">type strain: ATCC 49404</strain>
    </source>
</reference>
<feature type="domain" description="DUF732" evidence="3">
    <location>
        <begin position="115"/>
        <end position="160"/>
    </location>
</feature>
<evidence type="ECO:0000256" key="1">
    <source>
        <dbReference type="SAM" id="MobiDB-lite"/>
    </source>
</evidence>
<keyword evidence="2" id="KW-1133">Transmembrane helix</keyword>
<protein>
    <submittedName>
        <fullName evidence="4">Membrane protein</fullName>
    </submittedName>
</protein>
<keyword evidence="2" id="KW-0812">Transmembrane</keyword>
<dbReference type="InterPro" id="IPR007969">
    <property type="entry name" value="DUF732"/>
</dbReference>
<name>A0A0H5RT39_9MYCO</name>
<evidence type="ECO:0000259" key="3">
    <source>
        <dbReference type="Pfam" id="PF05305"/>
    </source>
</evidence>
<dbReference type="EMBL" id="CWKH01000002">
    <property type="protein sequence ID" value="CRZ17320.1"/>
    <property type="molecule type" value="Genomic_DNA"/>
</dbReference>
<dbReference type="AlphaFoldDB" id="A0A0H5RT39"/>
<accession>A0A0H5RT39</accession>
<sequence>MTCPYCGSPLDETETCGRCGPIKATAPTGWRPDPTARHEGRYFVTGHPTNRVRDGRTTSSDPAGGRMLPDYLELKTSGIRSTWLGTSAAAAIIVMTAAVVWVLLMAGRRPPPPPETGYLAALRDAGVSDQFNSDANAVAHGRQVCRHLEDGEPQQGLLADKIAVDTFCPHFSKGFHVLEKATITGTFVLNDNAGAAGIVSDGATCQGANGYSDVNPGTLVTVKNGKGEVLASTTLGPGKSGNANCTFSFTVPLTEGQDRYVLSVGRRGEFSYTFEQLVAKGILMQLGH</sequence>
<evidence type="ECO:0000313" key="4">
    <source>
        <dbReference type="EMBL" id="CRZ17320.1"/>
    </source>
</evidence>
<evidence type="ECO:0000313" key="5">
    <source>
        <dbReference type="Proteomes" id="UP000199147"/>
    </source>
</evidence>
<proteinExistence type="predicted"/>
<feature type="region of interest" description="Disordered" evidence="1">
    <location>
        <begin position="45"/>
        <end position="64"/>
    </location>
</feature>
<dbReference type="Pfam" id="PF05305">
    <property type="entry name" value="DUF732"/>
    <property type="match status" value="1"/>
</dbReference>
<organism evidence="4 5">
    <name type="scientific">Mycolicibacterium neworleansense</name>
    <dbReference type="NCBI Taxonomy" id="146018"/>
    <lineage>
        <taxon>Bacteria</taxon>
        <taxon>Bacillati</taxon>
        <taxon>Actinomycetota</taxon>
        <taxon>Actinomycetes</taxon>
        <taxon>Mycobacteriales</taxon>
        <taxon>Mycobacteriaceae</taxon>
        <taxon>Mycolicibacterium</taxon>
    </lineage>
</organism>
<keyword evidence="2" id="KW-0472">Membrane</keyword>
<dbReference type="Proteomes" id="UP000199147">
    <property type="component" value="Unassembled WGS sequence"/>
</dbReference>